<keyword evidence="2" id="KW-0813">Transport</keyword>
<dbReference type="SUPFAM" id="SSF52540">
    <property type="entry name" value="P-loop containing nucleoside triphosphate hydrolases"/>
    <property type="match status" value="1"/>
</dbReference>
<keyword evidence="10" id="KW-1185">Reference proteome</keyword>
<dbReference type="InterPro" id="IPR015854">
    <property type="entry name" value="ABC_transpr_LolD-like"/>
</dbReference>
<dbReference type="RefSeq" id="WP_006459255.1">
    <property type="nucleotide sequence ID" value="NZ_CP007030.1"/>
</dbReference>
<dbReference type="GO" id="GO:0005886">
    <property type="term" value="C:plasma membrane"/>
    <property type="evidence" value="ECO:0007669"/>
    <property type="project" value="TreeGrafter"/>
</dbReference>
<dbReference type="HOGENOM" id="CLU_000604_1_22_6"/>
<organism evidence="9 10">
    <name type="scientific">Thiomicrospira aerophila AL3</name>
    <dbReference type="NCBI Taxonomy" id="717772"/>
    <lineage>
        <taxon>Bacteria</taxon>
        <taxon>Pseudomonadati</taxon>
        <taxon>Pseudomonadota</taxon>
        <taxon>Gammaproteobacteria</taxon>
        <taxon>Thiotrichales</taxon>
        <taxon>Piscirickettsiaceae</taxon>
        <taxon>Thiomicrospira</taxon>
    </lineage>
</organism>
<dbReference type="FunCoup" id="W0DQS4">
    <property type="interactions" value="276"/>
</dbReference>
<dbReference type="Proteomes" id="UP000005380">
    <property type="component" value="Chromosome"/>
</dbReference>
<dbReference type="CDD" id="cd03255">
    <property type="entry name" value="ABC_MJ0796_LolCDE_FtsE"/>
    <property type="match status" value="1"/>
</dbReference>
<dbReference type="GO" id="GO:0016887">
    <property type="term" value="F:ATP hydrolysis activity"/>
    <property type="evidence" value="ECO:0007669"/>
    <property type="project" value="InterPro"/>
</dbReference>
<dbReference type="InParanoid" id="W0DQS4"/>
<dbReference type="OrthoDB" id="9802264at2"/>
<dbReference type="GO" id="GO:0044874">
    <property type="term" value="P:lipoprotein localization to outer membrane"/>
    <property type="evidence" value="ECO:0007669"/>
    <property type="project" value="TreeGrafter"/>
</dbReference>
<dbReference type="InterPro" id="IPR027417">
    <property type="entry name" value="P-loop_NTPase"/>
</dbReference>
<dbReference type="PANTHER" id="PTHR24220:SF689">
    <property type="entry name" value="LIPOPROTEIN-RELEASING SYSTEM ATP-BINDING PROTEIN LOLD"/>
    <property type="match status" value="1"/>
</dbReference>
<dbReference type="InterPro" id="IPR017911">
    <property type="entry name" value="MacB-like_ATP-bd"/>
</dbReference>
<dbReference type="PANTHER" id="PTHR24220">
    <property type="entry name" value="IMPORT ATP-BINDING PROTEIN"/>
    <property type="match status" value="1"/>
</dbReference>
<keyword evidence="4" id="KW-0547">Nucleotide-binding</keyword>
<comment type="similarity">
    <text evidence="1">Belongs to the ABC transporter superfamily.</text>
</comment>
<protein>
    <submittedName>
        <fullName evidence="9">ABC transporter ATP-binding protein</fullName>
    </submittedName>
</protein>
<dbReference type="EMBL" id="CP007030">
    <property type="protein sequence ID" value="AHF00975.1"/>
    <property type="molecule type" value="Genomic_DNA"/>
</dbReference>
<evidence type="ECO:0000256" key="4">
    <source>
        <dbReference type="ARBA" id="ARBA00022741"/>
    </source>
</evidence>
<keyword evidence="5 9" id="KW-0067">ATP-binding</keyword>
<dbReference type="PROSITE" id="PS00211">
    <property type="entry name" value="ABC_TRANSPORTER_1"/>
    <property type="match status" value="1"/>
</dbReference>
<dbReference type="eggNOG" id="COG1136">
    <property type="taxonomic scope" value="Bacteria"/>
</dbReference>
<keyword evidence="6" id="KW-1278">Translocase</keyword>
<dbReference type="GO" id="GO:0089705">
    <property type="term" value="P:protein localization to outer membrane"/>
    <property type="evidence" value="ECO:0007669"/>
    <property type="project" value="TreeGrafter"/>
</dbReference>
<dbReference type="AlphaFoldDB" id="W0DQS4"/>
<dbReference type="SMART" id="SM00382">
    <property type="entry name" value="AAA"/>
    <property type="match status" value="1"/>
</dbReference>
<dbReference type="GO" id="GO:0005524">
    <property type="term" value="F:ATP binding"/>
    <property type="evidence" value="ECO:0007669"/>
    <property type="project" value="UniProtKB-KW"/>
</dbReference>
<proteinExistence type="inferred from homology"/>
<reference evidence="9 10" key="1">
    <citation type="submission" date="2013-12" db="EMBL/GenBank/DDBJ databases">
        <authorList>
            <consortium name="DOE Joint Genome Institute"/>
            <person name="Kappler U."/>
            <person name="Huntemann M."/>
            <person name="Han J."/>
            <person name="Chen A."/>
            <person name="Kyrpides N."/>
            <person name="Mavromatis K."/>
            <person name="Markowitz V."/>
            <person name="Palaniappan K."/>
            <person name="Ivanova N."/>
            <person name="Schaumberg A."/>
            <person name="Pati A."/>
            <person name="Liolios K."/>
            <person name="Nordberg H.P."/>
            <person name="Cantor M.N."/>
            <person name="Hua S.X."/>
            <person name="Woyke T."/>
        </authorList>
    </citation>
    <scope>NUCLEOTIDE SEQUENCE [LARGE SCALE GENOMIC DNA]</scope>
    <source>
        <strain evidence="10">AL2</strain>
    </source>
</reference>
<dbReference type="PROSITE" id="PS50893">
    <property type="entry name" value="ABC_TRANSPORTER_2"/>
    <property type="match status" value="1"/>
</dbReference>
<accession>W0DQS4</accession>
<dbReference type="GO" id="GO:0022857">
    <property type="term" value="F:transmembrane transporter activity"/>
    <property type="evidence" value="ECO:0007669"/>
    <property type="project" value="TreeGrafter"/>
</dbReference>
<evidence type="ECO:0000256" key="3">
    <source>
        <dbReference type="ARBA" id="ARBA00022475"/>
    </source>
</evidence>
<dbReference type="InterPro" id="IPR003439">
    <property type="entry name" value="ABC_transporter-like_ATP-bd"/>
</dbReference>
<dbReference type="KEGG" id="tao:THIAE_03500"/>
<evidence type="ECO:0000256" key="2">
    <source>
        <dbReference type="ARBA" id="ARBA00022448"/>
    </source>
</evidence>
<dbReference type="InterPro" id="IPR003593">
    <property type="entry name" value="AAA+_ATPase"/>
</dbReference>
<dbReference type="Gene3D" id="3.40.50.300">
    <property type="entry name" value="P-loop containing nucleotide triphosphate hydrolases"/>
    <property type="match status" value="1"/>
</dbReference>
<keyword evidence="3" id="KW-1003">Cell membrane</keyword>
<evidence type="ECO:0000256" key="7">
    <source>
        <dbReference type="ARBA" id="ARBA00023136"/>
    </source>
</evidence>
<dbReference type="FunFam" id="3.40.50.300:FF:000230">
    <property type="entry name" value="Lipoprotein-releasing system ATP-binding protein LolD"/>
    <property type="match status" value="1"/>
</dbReference>
<sequence>MSNPLQPVLQAQGVGKIFQEGVLQTPVLHDINFSLNPGERLAIVGASGSGKSTLLHLLAGLALPSVGEVFLQGQAFSSLSEAQRSKLRNQHLGFVYQFHYLLAELTALENVMLPLRIARVPAKLAQQKAQDLLAAVGLAGRVAHKPSELSGGERQRVAIARALITEPACILADEPTGNLDSKAAEQVLSLMLNLNEQFNTALLVVTHDLQLAESLGSKIELVDGQIQRGIDAHA</sequence>
<dbReference type="STRING" id="717772.THIAE_03500"/>
<dbReference type="Pfam" id="PF00005">
    <property type="entry name" value="ABC_tran"/>
    <property type="match status" value="1"/>
</dbReference>
<keyword evidence="7" id="KW-0472">Membrane</keyword>
<evidence type="ECO:0000256" key="1">
    <source>
        <dbReference type="ARBA" id="ARBA00005417"/>
    </source>
</evidence>
<gene>
    <name evidence="9" type="ORF">THIAE_03500</name>
</gene>
<evidence type="ECO:0000259" key="8">
    <source>
        <dbReference type="PROSITE" id="PS50893"/>
    </source>
</evidence>
<evidence type="ECO:0000313" key="10">
    <source>
        <dbReference type="Proteomes" id="UP000005380"/>
    </source>
</evidence>
<name>W0DQS4_9GAMM</name>
<feature type="domain" description="ABC transporter" evidence="8">
    <location>
        <begin position="9"/>
        <end position="234"/>
    </location>
</feature>
<dbReference type="InterPro" id="IPR017871">
    <property type="entry name" value="ABC_transporter-like_CS"/>
</dbReference>
<evidence type="ECO:0000256" key="6">
    <source>
        <dbReference type="ARBA" id="ARBA00022967"/>
    </source>
</evidence>
<evidence type="ECO:0000313" key="9">
    <source>
        <dbReference type="EMBL" id="AHF00975.1"/>
    </source>
</evidence>
<evidence type="ECO:0000256" key="5">
    <source>
        <dbReference type="ARBA" id="ARBA00022840"/>
    </source>
</evidence>